<keyword evidence="3" id="KW-0808">Transferase</keyword>
<feature type="transmembrane region" description="Helical" evidence="1">
    <location>
        <begin position="299"/>
        <end position="319"/>
    </location>
</feature>
<feature type="transmembrane region" description="Helical" evidence="1">
    <location>
        <begin position="371"/>
        <end position="389"/>
    </location>
</feature>
<feature type="transmembrane region" description="Helical" evidence="1">
    <location>
        <begin position="141"/>
        <end position="160"/>
    </location>
</feature>
<dbReference type="GO" id="GO:0016746">
    <property type="term" value="F:acyltransferase activity"/>
    <property type="evidence" value="ECO:0007669"/>
    <property type="project" value="UniProtKB-KW"/>
</dbReference>
<dbReference type="Pfam" id="PF01553">
    <property type="entry name" value="Acyltransferase"/>
    <property type="match status" value="1"/>
</dbReference>
<feature type="transmembrane region" description="Helical" evidence="1">
    <location>
        <begin position="325"/>
        <end position="350"/>
    </location>
</feature>
<dbReference type="SMART" id="SM00563">
    <property type="entry name" value="PlsC"/>
    <property type="match status" value="1"/>
</dbReference>
<dbReference type="InterPro" id="IPR020845">
    <property type="entry name" value="AMP-binding_CS"/>
</dbReference>
<dbReference type="AlphaFoldDB" id="A0A1W1C233"/>
<dbReference type="InterPro" id="IPR036259">
    <property type="entry name" value="MFS_trans_sf"/>
</dbReference>
<dbReference type="PANTHER" id="PTHR43767">
    <property type="entry name" value="LONG-CHAIN-FATTY-ACID--COA LIGASE"/>
    <property type="match status" value="1"/>
</dbReference>
<keyword evidence="3" id="KW-0436">Ligase</keyword>
<dbReference type="Gene3D" id="1.20.1250.20">
    <property type="entry name" value="MFS general substrate transporter like domains"/>
    <property type="match status" value="1"/>
</dbReference>
<dbReference type="EC" id="6.2.1.20" evidence="3"/>
<evidence type="ECO:0000256" key="1">
    <source>
        <dbReference type="SAM" id="Phobius"/>
    </source>
</evidence>
<dbReference type="Gene3D" id="3.40.50.12780">
    <property type="entry name" value="N-terminal domain of ligase-like"/>
    <property type="match status" value="1"/>
</dbReference>
<dbReference type="CDD" id="cd07989">
    <property type="entry name" value="LPLAT_AGPAT-like"/>
    <property type="match status" value="1"/>
</dbReference>
<dbReference type="SUPFAM" id="SSF56801">
    <property type="entry name" value="Acetyl-CoA synthetase-like"/>
    <property type="match status" value="1"/>
</dbReference>
<dbReference type="InterPro" id="IPR042099">
    <property type="entry name" value="ANL_N_sf"/>
</dbReference>
<keyword evidence="3" id="KW-0012">Acyltransferase</keyword>
<dbReference type="EMBL" id="FPHN01000108">
    <property type="protein sequence ID" value="SFV59898.1"/>
    <property type="molecule type" value="Genomic_DNA"/>
</dbReference>
<feature type="transmembrane region" description="Helical" evidence="1">
    <location>
        <begin position="44"/>
        <end position="64"/>
    </location>
</feature>
<dbReference type="InterPro" id="IPR045851">
    <property type="entry name" value="AMP-bd_C_sf"/>
</dbReference>
<dbReference type="CDD" id="cd06173">
    <property type="entry name" value="MFS_MefA_like"/>
    <property type="match status" value="1"/>
</dbReference>
<dbReference type="PROSITE" id="PS00455">
    <property type="entry name" value="AMP_BINDING"/>
    <property type="match status" value="1"/>
</dbReference>
<name>A0A1W1C233_9ZZZZ</name>
<keyword evidence="1" id="KW-1133">Transmembrane helix</keyword>
<dbReference type="Pfam" id="PF07690">
    <property type="entry name" value="MFS_1"/>
    <property type="match status" value="1"/>
</dbReference>
<dbReference type="Pfam" id="PF00501">
    <property type="entry name" value="AMP-binding"/>
    <property type="match status" value="1"/>
</dbReference>
<sequence>MKNLFKITGFTLYILIIFLNAMTDLGHKIVLQNTILKAYDGSELIVLTAIVNALILLPFILLFSPSGFLSDKYPKVQIIRVASFFAVGITSLILFSYIMGWFWVAFGLTFVLAGQSAIYSPAKYGLIKEMVAKEQLSSANAIVQAITIVAILAGGIIYSIFFEKLLPNGLSNPSEILQSIYPLGFALIFASLIEFLFALKLTKNVKVQKSMNFEVKKYVNLSYLKGNLKLLKKSSTVWLSIMGLAIFWGISQLVVAIFGAYIKSNIGVDNTVVINGLLALSGVGMVVGSLMVSRLSKHFIEVGLIPFGAIGISFSLFLLPTLTSLYTIGFTFFLYGVFAGIFIVPLNTIIQLITPHRILGKVLAGNNFMQNISMVAFLTLTTLFAYIGLDSASLFYLVATISFIGFLYTLKYLAHELVQFIVRLIFSFFYDLDVKGLKNLKAQKGVLLLGNHISFLDWAFLQIATPRPIRFVIDRGYYELWYFKPIFKFFKAIPISTRGGKNALKAVGEALNSGDMVALFPEGHLTRNGHIGKFQKGFELAVTDVDNAVIIPFYLRGLWEGKFSNANEKIKAKSLRDIGVSFGKPMSIKSKGVEVKEEVIRLSVDSWKSYISRLDTLPKTWIKEAKKIGSKLSVADSTGVELSGDKFITAVFLMRNKFKELLGKEQNIGLIVPTSAGGSIANMAILTLGKTIVNLNYSAGTQSLKHAIALSNIKQIITSKQFMTKLKAKGFDLEEALDGVELLYLEEIKQSISKIESLSMFIQAKFLPTSILSRLYIKRVKTTDTVAILFSSGSEGTPKGIELTHQNILGNIKEFMALVNPKESDVMLGTLPIFHSFGITVTTFAPLIEGIPVVCHPDPTDGLGIAKMSYKYKATFLFATATFFRLYARNKKIHPKMFENLRMTVAGAEKLPKEIAKLFKERFGKDIWEGYGATETAPVVSCNVHDAIVPDTYHVQVGSKIGTIGMPILGTAIMIVDPQTFKELKRGEDGMILIAGVQVMKGYLNNQEKTDEVIKEIDGKRWYITGDKGHVDEDGFVTIVDRYSRFAKIGGEMVSLGLVEQEITKLMSENDHFCVTSIPDNKKGEKIILLLDGEKELETLKEEIKELGMNPLFVPSFYFKVDDIPKLGSGKADFNGAKRVALELVG</sequence>
<dbReference type="InterPro" id="IPR002123">
    <property type="entry name" value="Plipid/glycerol_acylTrfase"/>
</dbReference>
<feature type="transmembrane region" description="Helical" evidence="1">
    <location>
        <begin position="237"/>
        <end position="261"/>
    </location>
</feature>
<feature type="transmembrane region" description="Helical" evidence="1">
    <location>
        <begin position="395"/>
        <end position="414"/>
    </location>
</feature>
<keyword evidence="1" id="KW-0472">Membrane</keyword>
<dbReference type="SUPFAM" id="SSF69593">
    <property type="entry name" value="Glycerol-3-phosphate (1)-acyltransferase"/>
    <property type="match status" value="1"/>
</dbReference>
<dbReference type="InterPro" id="IPR000873">
    <property type="entry name" value="AMP-dep_synth/lig_dom"/>
</dbReference>
<gene>
    <name evidence="3" type="ORF">MNB_SV-14-479</name>
</gene>
<dbReference type="NCBIfam" id="NF006386">
    <property type="entry name" value="PRK08633.1"/>
    <property type="match status" value="1"/>
</dbReference>
<dbReference type="InterPro" id="IPR011701">
    <property type="entry name" value="MFS"/>
</dbReference>
<dbReference type="InterPro" id="IPR050237">
    <property type="entry name" value="ATP-dep_AMP-bd_enzyme"/>
</dbReference>
<evidence type="ECO:0000259" key="2">
    <source>
        <dbReference type="SMART" id="SM00563"/>
    </source>
</evidence>
<dbReference type="GO" id="GO:0022857">
    <property type="term" value="F:transmembrane transporter activity"/>
    <property type="evidence" value="ECO:0007669"/>
    <property type="project" value="InterPro"/>
</dbReference>
<dbReference type="Gene3D" id="3.30.300.30">
    <property type="match status" value="1"/>
</dbReference>
<dbReference type="PANTHER" id="PTHR43767:SF1">
    <property type="entry name" value="NONRIBOSOMAL PEPTIDE SYNTHASE PES1 (EUROFUNG)-RELATED"/>
    <property type="match status" value="1"/>
</dbReference>
<accession>A0A1W1C233</accession>
<organism evidence="3">
    <name type="scientific">hydrothermal vent metagenome</name>
    <dbReference type="NCBI Taxonomy" id="652676"/>
    <lineage>
        <taxon>unclassified sequences</taxon>
        <taxon>metagenomes</taxon>
        <taxon>ecological metagenomes</taxon>
    </lineage>
</organism>
<dbReference type="GO" id="GO:0008922">
    <property type="term" value="F:long-chain fatty acid [acyl-carrier-protein] ligase activity"/>
    <property type="evidence" value="ECO:0007669"/>
    <property type="project" value="UniProtKB-EC"/>
</dbReference>
<reference evidence="3" key="1">
    <citation type="submission" date="2016-10" db="EMBL/GenBank/DDBJ databases">
        <authorList>
            <person name="de Groot N.N."/>
        </authorList>
    </citation>
    <scope>NUCLEOTIDE SEQUENCE</scope>
</reference>
<feature type="transmembrane region" description="Helical" evidence="1">
    <location>
        <begin position="76"/>
        <end position="95"/>
    </location>
</feature>
<dbReference type="SUPFAM" id="SSF103473">
    <property type="entry name" value="MFS general substrate transporter"/>
    <property type="match status" value="1"/>
</dbReference>
<proteinExistence type="predicted"/>
<protein>
    <submittedName>
        <fullName evidence="3">Putative 2-acylglycerophosphoethanolamine acyltransferase / acyl-acyl carrier protein synthetase</fullName>
        <ecNumber evidence="3">6.2.1.20</ecNumber>
    </submittedName>
</protein>
<feature type="transmembrane region" description="Helical" evidence="1">
    <location>
        <begin position="180"/>
        <end position="199"/>
    </location>
</feature>
<keyword evidence="1" id="KW-0812">Transmembrane</keyword>
<feature type="transmembrane region" description="Helical" evidence="1">
    <location>
        <begin position="273"/>
        <end position="292"/>
    </location>
</feature>
<evidence type="ECO:0000313" key="3">
    <source>
        <dbReference type="EMBL" id="SFV59898.1"/>
    </source>
</evidence>
<feature type="domain" description="Phospholipid/glycerol acyltransferase" evidence="2">
    <location>
        <begin position="446"/>
        <end position="558"/>
    </location>
</feature>
<feature type="transmembrane region" description="Helical" evidence="1">
    <location>
        <begin position="101"/>
        <end position="120"/>
    </location>
</feature>